<dbReference type="EMBL" id="GGEC01067237">
    <property type="protein sequence ID" value="MBX47721.1"/>
    <property type="molecule type" value="Transcribed_RNA"/>
</dbReference>
<sequence length="113" mass="12805">MSRIKEISRVLLPHVFLLGANSISYISKTAIKYFPSFVDQATPGFELGKKDLQSPALPLGHAAKVLQNRRKCPPPSRGHQTFFCTCVLNPIFLNLNPFPKIKEIFPFLIYLFD</sequence>
<accession>A0A2P2NZA6</accession>
<name>A0A2P2NZA6_RHIMU</name>
<protein>
    <submittedName>
        <fullName evidence="1">Uncharacterized protein</fullName>
    </submittedName>
</protein>
<dbReference type="AlphaFoldDB" id="A0A2P2NZA6"/>
<reference evidence="1" key="1">
    <citation type="submission" date="2018-02" db="EMBL/GenBank/DDBJ databases">
        <title>Rhizophora mucronata_Transcriptome.</title>
        <authorList>
            <person name="Meera S.P."/>
            <person name="Sreeshan A."/>
            <person name="Augustine A."/>
        </authorList>
    </citation>
    <scope>NUCLEOTIDE SEQUENCE</scope>
    <source>
        <tissue evidence="1">Leaf</tissue>
    </source>
</reference>
<dbReference type="EMBL" id="GGEC01067236">
    <property type="protein sequence ID" value="MBX47720.1"/>
    <property type="molecule type" value="Transcribed_RNA"/>
</dbReference>
<organism evidence="1">
    <name type="scientific">Rhizophora mucronata</name>
    <name type="common">Asiatic mangrove</name>
    <dbReference type="NCBI Taxonomy" id="61149"/>
    <lineage>
        <taxon>Eukaryota</taxon>
        <taxon>Viridiplantae</taxon>
        <taxon>Streptophyta</taxon>
        <taxon>Embryophyta</taxon>
        <taxon>Tracheophyta</taxon>
        <taxon>Spermatophyta</taxon>
        <taxon>Magnoliopsida</taxon>
        <taxon>eudicotyledons</taxon>
        <taxon>Gunneridae</taxon>
        <taxon>Pentapetalae</taxon>
        <taxon>rosids</taxon>
        <taxon>fabids</taxon>
        <taxon>Malpighiales</taxon>
        <taxon>Rhizophoraceae</taxon>
        <taxon>Rhizophora</taxon>
    </lineage>
</organism>
<evidence type="ECO:0000313" key="1">
    <source>
        <dbReference type="EMBL" id="MBX47721.1"/>
    </source>
</evidence>
<proteinExistence type="predicted"/>